<name>S7P1C1_MYOBR</name>
<dbReference type="InterPro" id="IPR037763">
    <property type="entry name" value="C1orf162"/>
</dbReference>
<proteinExistence type="predicted"/>
<keyword evidence="1" id="KW-1133">Transmembrane helix</keyword>
<keyword evidence="1" id="KW-0472">Membrane</keyword>
<evidence type="ECO:0000313" key="2">
    <source>
        <dbReference type="EMBL" id="EPQ03818.1"/>
    </source>
</evidence>
<evidence type="ECO:0000313" key="3">
    <source>
        <dbReference type="Proteomes" id="UP000052978"/>
    </source>
</evidence>
<evidence type="ECO:0000256" key="1">
    <source>
        <dbReference type="SAM" id="Phobius"/>
    </source>
</evidence>
<gene>
    <name evidence="2" type="ORF">D623_10030021</name>
</gene>
<dbReference type="AlphaFoldDB" id="S7P1C1"/>
<sequence length="90" mass="10037">MIEVKSLSGKRYSDDKWRNWPSTEGGLLPLKLASKELHLALAFLAGSLLTLLLVALVFFIIKSYRKCEWPPRDGAAVLSLLLRIELALNG</sequence>
<organism evidence="2 3">
    <name type="scientific">Myotis brandtii</name>
    <name type="common">Brandt's bat</name>
    <dbReference type="NCBI Taxonomy" id="109478"/>
    <lineage>
        <taxon>Eukaryota</taxon>
        <taxon>Metazoa</taxon>
        <taxon>Chordata</taxon>
        <taxon>Craniata</taxon>
        <taxon>Vertebrata</taxon>
        <taxon>Euteleostomi</taxon>
        <taxon>Mammalia</taxon>
        <taxon>Eutheria</taxon>
        <taxon>Laurasiatheria</taxon>
        <taxon>Chiroptera</taxon>
        <taxon>Yangochiroptera</taxon>
        <taxon>Vespertilionidae</taxon>
        <taxon>Myotis</taxon>
    </lineage>
</organism>
<dbReference type="EMBL" id="KE161437">
    <property type="protein sequence ID" value="EPQ03818.1"/>
    <property type="molecule type" value="Genomic_DNA"/>
</dbReference>
<dbReference type="PANTHER" id="PTHR37997:SF1">
    <property type="entry name" value="TRANSMEMBRANE PROTEIN C1ORF162"/>
    <property type="match status" value="1"/>
</dbReference>
<feature type="transmembrane region" description="Helical" evidence="1">
    <location>
        <begin position="37"/>
        <end position="61"/>
    </location>
</feature>
<keyword evidence="1" id="KW-0812">Transmembrane</keyword>
<keyword evidence="3" id="KW-1185">Reference proteome</keyword>
<reference evidence="2 3" key="1">
    <citation type="journal article" date="2013" name="Nat. Commun.">
        <title>Genome analysis reveals insights into physiology and longevity of the Brandt's bat Myotis brandtii.</title>
        <authorList>
            <person name="Seim I."/>
            <person name="Fang X."/>
            <person name="Xiong Z."/>
            <person name="Lobanov A.V."/>
            <person name="Huang Z."/>
            <person name="Ma S."/>
            <person name="Feng Y."/>
            <person name="Turanov A.A."/>
            <person name="Zhu Y."/>
            <person name="Lenz T.L."/>
            <person name="Gerashchenko M.V."/>
            <person name="Fan D."/>
            <person name="Hee Yim S."/>
            <person name="Yao X."/>
            <person name="Jordan D."/>
            <person name="Xiong Y."/>
            <person name="Ma Y."/>
            <person name="Lyapunov A.N."/>
            <person name="Chen G."/>
            <person name="Kulakova O.I."/>
            <person name="Sun Y."/>
            <person name="Lee S.G."/>
            <person name="Bronson R.T."/>
            <person name="Moskalev A.A."/>
            <person name="Sunyaev S.R."/>
            <person name="Zhang G."/>
            <person name="Krogh A."/>
            <person name="Wang J."/>
            <person name="Gladyshev V.N."/>
        </authorList>
    </citation>
    <scope>NUCLEOTIDE SEQUENCE [LARGE SCALE GENOMIC DNA]</scope>
</reference>
<dbReference type="PANTHER" id="PTHR37997">
    <property type="entry name" value="TRANSMEMBRANE PROTEIN C1ORF162"/>
    <property type="match status" value="1"/>
</dbReference>
<accession>S7P1C1</accession>
<dbReference type="Proteomes" id="UP000052978">
    <property type="component" value="Unassembled WGS sequence"/>
</dbReference>
<protein>
    <submittedName>
        <fullName evidence="2">Uncharacterized protein</fullName>
    </submittedName>
</protein>